<evidence type="ECO:0000313" key="7">
    <source>
        <dbReference type="EMBL" id="SMP71629.1"/>
    </source>
</evidence>
<dbReference type="InterPro" id="IPR022791">
    <property type="entry name" value="L-PG_synthase/AglD"/>
</dbReference>
<dbReference type="PANTHER" id="PTHR39087:SF2">
    <property type="entry name" value="UPF0104 MEMBRANE PROTEIN MJ1595"/>
    <property type="match status" value="1"/>
</dbReference>
<evidence type="ECO:0000256" key="4">
    <source>
        <dbReference type="ARBA" id="ARBA00022989"/>
    </source>
</evidence>
<comment type="subcellular location">
    <subcellularLocation>
        <location evidence="1">Cell membrane</location>
        <topology evidence="1">Multi-pass membrane protein</topology>
    </subcellularLocation>
</comment>
<accession>A0ABY1QI12</accession>
<dbReference type="PANTHER" id="PTHR39087">
    <property type="entry name" value="UPF0104 MEMBRANE PROTEIN MJ1595"/>
    <property type="match status" value="1"/>
</dbReference>
<feature type="transmembrane region" description="Helical" evidence="6">
    <location>
        <begin position="123"/>
        <end position="151"/>
    </location>
</feature>
<gene>
    <name evidence="7" type="ORF">SAMN06296065_10647</name>
</gene>
<feature type="transmembrane region" description="Helical" evidence="6">
    <location>
        <begin position="224"/>
        <end position="247"/>
    </location>
</feature>
<dbReference type="Proteomes" id="UP001157910">
    <property type="component" value="Unassembled WGS sequence"/>
</dbReference>
<feature type="transmembrane region" description="Helical" evidence="6">
    <location>
        <begin position="12"/>
        <end position="35"/>
    </location>
</feature>
<dbReference type="RefSeq" id="WP_283406279.1">
    <property type="nucleotide sequence ID" value="NZ_FXUI01000006.1"/>
</dbReference>
<protein>
    <recommendedName>
        <fullName evidence="9">Flippase-like domain-containing protein</fullName>
    </recommendedName>
</protein>
<dbReference type="Pfam" id="PF03706">
    <property type="entry name" value="LPG_synthase_TM"/>
    <property type="match status" value="1"/>
</dbReference>
<evidence type="ECO:0000256" key="1">
    <source>
        <dbReference type="ARBA" id="ARBA00004651"/>
    </source>
</evidence>
<evidence type="ECO:0000313" key="8">
    <source>
        <dbReference type="Proteomes" id="UP001157910"/>
    </source>
</evidence>
<keyword evidence="2" id="KW-1003">Cell membrane</keyword>
<feature type="transmembrane region" description="Helical" evidence="6">
    <location>
        <begin position="82"/>
        <end position="103"/>
    </location>
</feature>
<evidence type="ECO:0008006" key="9">
    <source>
        <dbReference type="Google" id="ProtNLM"/>
    </source>
</evidence>
<feature type="transmembrane region" description="Helical" evidence="6">
    <location>
        <begin position="298"/>
        <end position="324"/>
    </location>
</feature>
<reference evidence="7 8" key="1">
    <citation type="submission" date="2017-05" db="EMBL/GenBank/DDBJ databases">
        <authorList>
            <person name="Varghese N."/>
            <person name="Submissions S."/>
        </authorList>
    </citation>
    <scope>NUCLEOTIDE SEQUENCE [LARGE SCALE GENOMIC DNA]</scope>
    <source>
        <strain evidence="7 8">SM16</strain>
    </source>
</reference>
<evidence type="ECO:0000256" key="5">
    <source>
        <dbReference type="ARBA" id="ARBA00023136"/>
    </source>
</evidence>
<keyword evidence="4 6" id="KW-1133">Transmembrane helix</keyword>
<evidence type="ECO:0000256" key="3">
    <source>
        <dbReference type="ARBA" id="ARBA00022692"/>
    </source>
</evidence>
<name>A0ABY1QI12_9SPHN</name>
<keyword evidence="8" id="KW-1185">Reference proteome</keyword>
<dbReference type="EMBL" id="FXUI01000006">
    <property type="protein sequence ID" value="SMP71629.1"/>
    <property type="molecule type" value="Genomic_DNA"/>
</dbReference>
<proteinExistence type="predicted"/>
<feature type="transmembrane region" description="Helical" evidence="6">
    <location>
        <begin position="41"/>
        <end position="61"/>
    </location>
</feature>
<keyword evidence="5 6" id="KW-0472">Membrane</keyword>
<sequence>MNDRAAGASRTRTILPAAAGVVLGAGFLVLLWTSIDLGQVSALLARATLAPLFLALLAYAMDFVLRAVRFWYLLEPGETKRIALRPTVAPFIASFGISDILPFRLGDLFRIHWFHTRFGLPGAAVIGAMIVERLLDLAAILVVAGGAVWLARSDLPSSIAHDLAGVLAVAAGASVIVLLAPRATSGICTVLAARTKRAWLQRLADAARSLALALKALGGFGRMAALLAVSVALWLLESLVMVGAWMSLGGTMEDGLKPLVAFGLATLGTLVPALPGHFGSYDAAGVLSFTVLGVPAEAAAAVVLLAHLLLWLPTVLFGIAWLLLTRPAEFRRGTNAIGSGAPA</sequence>
<evidence type="ECO:0000256" key="6">
    <source>
        <dbReference type="SAM" id="Phobius"/>
    </source>
</evidence>
<feature type="transmembrane region" description="Helical" evidence="6">
    <location>
        <begin position="259"/>
        <end position="278"/>
    </location>
</feature>
<feature type="transmembrane region" description="Helical" evidence="6">
    <location>
        <begin position="163"/>
        <end position="181"/>
    </location>
</feature>
<evidence type="ECO:0000256" key="2">
    <source>
        <dbReference type="ARBA" id="ARBA00022475"/>
    </source>
</evidence>
<organism evidence="7 8">
    <name type="scientific">Novosphingobium panipatense</name>
    <dbReference type="NCBI Taxonomy" id="428991"/>
    <lineage>
        <taxon>Bacteria</taxon>
        <taxon>Pseudomonadati</taxon>
        <taxon>Pseudomonadota</taxon>
        <taxon>Alphaproteobacteria</taxon>
        <taxon>Sphingomonadales</taxon>
        <taxon>Sphingomonadaceae</taxon>
        <taxon>Novosphingobium</taxon>
    </lineage>
</organism>
<comment type="caution">
    <text evidence="7">The sequence shown here is derived from an EMBL/GenBank/DDBJ whole genome shotgun (WGS) entry which is preliminary data.</text>
</comment>
<keyword evidence="3 6" id="KW-0812">Transmembrane</keyword>